<dbReference type="PANTHER" id="PTHR44329:SF214">
    <property type="entry name" value="PROTEIN KINASE DOMAIN-CONTAINING PROTEIN"/>
    <property type="match status" value="1"/>
</dbReference>
<dbReference type="Pfam" id="PF00069">
    <property type="entry name" value="Pkinase"/>
    <property type="match status" value="1"/>
</dbReference>
<evidence type="ECO:0000259" key="1">
    <source>
        <dbReference type="PROSITE" id="PS50011"/>
    </source>
</evidence>
<reference evidence="2 3" key="1">
    <citation type="journal article" date="2014" name="Genome Biol. Evol.">
        <title>The secreted proteins of Achlya hypogyna and Thraustotheca clavata identify the ancestral oomycete secretome and reveal gene acquisitions by horizontal gene transfer.</title>
        <authorList>
            <person name="Misner I."/>
            <person name="Blouin N."/>
            <person name="Leonard G."/>
            <person name="Richards T.A."/>
            <person name="Lane C.E."/>
        </authorList>
    </citation>
    <scope>NUCLEOTIDE SEQUENCE [LARGE SCALE GENOMIC DNA]</scope>
    <source>
        <strain evidence="2 3">ATCC 34112</strain>
    </source>
</reference>
<dbReference type="Proteomes" id="UP000243217">
    <property type="component" value="Unassembled WGS sequence"/>
</dbReference>
<name>A0A1W0A617_9STRA</name>
<comment type="caution">
    <text evidence="2">The sequence shown here is derived from an EMBL/GenBank/DDBJ whole genome shotgun (WGS) entry which is preliminary data.</text>
</comment>
<keyword evidence="2" id="KW-0808">Transferase</keyword>
<dbReference type="Gene3D" id="1.10.510.10">
    <property type="entry name" value="Transferase(Phosphotransferase) domain 1"/>
    <property type="match status" value="1"/>
</dbReference>
<dbReference type="PROSITE" id="PS50011">
    <property type="entry name" value="PROTEIN_KINASE_DOM"/>
    <property type="match status" value="1"/>
</dbReference>
<evidence type="ECO:0000313" key="2">
    <source>
        <dbReference type="EMBL" id="OQS05658.1"/>
    </source>
</evidence>
<dbReference type="EMBL" id="JNBS01000433">
    <property type="protein sequence ID" value="OQS05658.1"/>
    <property type="molecule type" value="Genomic_DNA"/>
</dbReference>
<dbReference type="GO" id="GO:0004674">
    <property type="term" value="F:protein serine/threonine kinase activity"/>
    <property type="evidence" value="ECO:0007669"/>
    <property type="project" value="TreeGrafter"/>
</dbReference>
<gene>
    <name evidence="2" type="ORF">THRCLA_02237</name>
</gene>
<dbReference type="InterPro" id="IPR011009">
    <property type="entry name" value="Kinase-like_dom_sf"/>
</dbReference>
<keyword evidence="3" id="KW-1185">Reference proteome</keyword>
<keyword evidence="2" id="KW-0418">Kinase</keyword>
<dbReference type="PANTHER" id="PTHR44329">
    <property type="entry name" value="SERINE/THREONINE-PROTEIN KINASE TNNI3K-RELATED"/>
    <property type="match status" value="1"/>
</dbReference>
<sequence length="209" mass="23545">MVLLTPGYKLILYDNLNQTGNFTRYSYDTPGLNIRALSYSMHKIPITAMPVVAPSLIAPLTPPTHNDNLNMQGLLKLRVDANELQLNQVIGFDCPYIVKVIRAICTTPSDIKVVEFMDMGDLRDYLSVAEALVYIHPCSIIHRYLKSRNILLDSRKGVKLTDFGIAKEDVDATMTQDVGTVRWMAPEVLIQTSYTMAADIYSFDVIYCF</sequence>
<dbReference type="SUPFAM" id="SSF56112">
    <property type="entry name" value="Protein kinase-like (PK-like)"/>
    <property type="match status" value="1"/>
</dbReference>
<feature type="domain" description="Protein kinase" evidence="1">
    <location>
        <begin position="1"/>
        <end position="209"/>
    </location>
</feature>
<dbReference type="OrthoDB" id="3256376at2759"/>
<organism evidence="2 3">
    <name type="scientific">Thraustotheca clavata</name>
    <dbReference type="NCBI Taxonomy" id="74557"/>
    <lineage>
        <taxon>Eukaryota</taxon>
        <taxon>Sar</taxon>
        <taxon>Stramenopiles</taxon>
        <taxon>Oomycota</taxon>
        <taxon>Saprolegniomycetes</taxon>
        <taxon>Saprolegniales</taxon>
        <taxon>Achlyaceae</taxon>
        <taxon>Thraustotheca</taxon>
    </lineage>
</organism>
<dbReference type="InterPro" id="IPR051681">
    <property type="entry name" value="Ser/Thr_Kinases-Pseudokinases"/>
</dbReference>
<dbReference type="STRING" id="74557.A0A1W0A617"/>
<dbReference type="AlphaFoldDB" id="A0A1W0A617"/>
<proteinExistence type="predicted"/>
<dbReference type="InterPro" id="IPR000719">
    <property type="entry name" value="Prot_kinase_dom"/>
</dbReference>
<protein>
    <submittedName>
        <fullName evidence="2">Kinase</fullName>
    </submittedName>
</protein>
<dbReference type="GO" id="GO:0005524">
    <property type="term" value="F:ATP binding"/>
    <property type="evidence" value="ECO:0007669"/>
    <property type="project" value="InterPro"/>
</dbReference>
<accession>A0A1W0A617</accession>
<evidence type="ECO:0000313" key="3">
    <source>
        <dbReference type="Proteomes" id="UP000243217"/>
    </source>
</evidence>